<dbReference type="EMBL" id="ML120397">
    <property type="protein sequence ID" value="RPA98281.1"/>
    <property type="molecule type" value="Genomic_DNA"/>
</dbReference>
<dbReference type="PANTHER" id="PTHR46599">
    <property type="entry name" value="PIGGYBAC TRANSPOSABLE ELEMENT-DERIVED PROTEIN 4"/>
    <property type="match status" value="1"/>
</dbReference>
<reference evidence="2 3" key="1">
    <citation type="journal article" date="2018" name="Nat. Ecol. Evol.">
        <title>Pezizomycetes genomes reveal the molecular basis of ectomycorrhizal truffle lifestyle.</title>
        <authorList>
            <person name="Murat C."/>
            <person name="Payen T."/>
            <person name="Noel B."/>
            <person name="Kuo A."/>
            <person name="Morin E."/>
            <person name="Chen J."/>
            <person name="Kohler A."/>
            <person name="Krizsan K."/>
            <person name="Balestrini R."/>
            <person name="Da Silva C."/>
            <person name="Montanini B."/>
            <person name="Hainaut M."/>
            <person name="Levati E."/>
            <person name="Barry K.W."/>
            <person name="Belfiori B."/>
            <person name="Cichocki N."/>
            <person name="Clum A."/>
            <person name="Dockter R.B."/>
            <person name="Fauchery L."/>
            <person name="Guy J."/>
            <person name="Iotti M."/>
            <person name="Le Tacon F."/>
            <person name="Lindquist E.A."/>
            <person name="Lipzen A."/>
            <person name="Malagnac F."/>
            <person name="Mello A."/>
            <person name="Molinier V."/>
            <person name="Miyauchi S."/>
            <person name="Poulain J."/>
            <person name="Riccioni C."/>
            <person name="Rubini A."/>
            <person name="Sitrit Y."/>
            <person name="Splivallo R."/>
            <person name="Traeger S."/>
            <person name="Wang M."/>
            <person name="Zifcakova L."/>
            <person name="Wipf D."/>
            <person name="Zambonelli A."/>
            <person name="Paolocci F."/>
            <person name="Nowrousian M."/>
            <person name="Ottonello S."/>
            <person name="Baldrian P."/>
            <person name="Spatafora J.W."/>
            <person name="Henrissat B."/>
            <person name="Nagy L.G."/>
            <person name="Aury J.M."/>
            <person name="Wincker P."/>
            <person name="Grigoriev I.V."/>
            <person name="Bonfante P."/>
            <person name="Martin F.M."/>
        </authorList>
    </citation>
    <scope>NUCLEOTIDE SEQUENCE [LARGE SCALE GENOMIC DNA]</scope>
    <source>
        <strain evidence="2 3">120613-1</strain>
    </source>
</reference>
<name>A0A3N4JNC4_9PEZI</name>
<organism evidence="2 3">
    <name type="scientific">Choiromyces venosus 120613-1</name>
    <dbReference type="NCBI Taxonomy" id="1336337"/>
    <lineage>
        <taxon>Eukaryota</taxon>
        <taxon>Fungi</taxon>
        <taxon>Dikarya</taxon>
        <taxon>Ascomycota</taxon>
        <taxon>Pezizomycotina</taxon>
        <taxon>Pezizomycetes</taxon>
        <taxon>Pezizales</taxon>
        <taxon>Tuberaceae</taxon>
        <taxon>Choiromyces</taxon>
    </lineage>
</organism>
<sequence>MPNKPIELGFKFHCLANHVYIWDFHPTSNQTGLDPVPTIEEVISTGEIVMFLANKFPKRRIWNIYLDNSYTSLPLLLELLRKRLGIRACGMVRPNSKDFPEKLTILKNAVGQLQYHFKSGIIVRDVGILLWFDNAPITIMTTIHNLKVEKSEIIRQCKRPNRKSTNAKRALAEFGEDYQKELQIMVAINDYNFHMGGVETTDQNRSYYDTQLTTFRTWFPILFWAIDTILINSYI</sequence>
<evidence type="ECO:0000259" key="1">
    <source>
        <dbReference type="Pfam" id="PF13843"/>
    </source>
</evidence>
<dbReference type="Pfam" id="PF13843">
    <property type="entry name" value="DDE_Tnp_1_7"/>
    <property type="match status" value="1"/>
</dbReference>
<dbReference type="PANTHER" id="PTHR46599:SF3">
    <property type="entry name" value="PIGGYBAC TRANSPOSABLE ELEMENT-DERIVED PROTEIN 4"/>
    <property type="match status" value="1"/>
</dbReference>
<keyword evidence="3" id="KW-1185">Reference proteome</keyword>
<feature type="non-terminal residue" evidence="2">
    <location>
        <position position="235"/>
    </location>
</feature>
<dbReference type="OrthoDB" id="3938054at2759"/>
<dbReference type="STRING" id="1336337.A0A3N4JNC4"/>
<accession>A0A3N4JNC4</accession>
<dbReference type="AlphaFoldDB" id="A0A3N4JNC4"/>
<dbReference type="InterPro" id="IPR029526">
    <property type="entry name" value="PGBD"/>
</dbReference>
<gene>
    <name evidence="2" type="ORF">L873DRAFT_1579108</name>
</gene>
<feature type="domain" description="PiggyBac transposable element-derived protein" evidence="1">
    <location>
        <begin position="1"/>
        <end position="234"/>
    </location>
</feature>
<evidence type="ECO:0000313" key="3">
    <source>
        <dbReference type="Proteomes" id="UP000276215"/>
    </source>
</evidence>
<protein>
    <recommendedName>
        <fullName evidence="1">PiggyBac transposable element-derived protein domain-containing protein</fullName>
    </recommendedName>
</protein>
<proteinExistence type="predicted"/>
<evidence type="ECO:0000313" key="2">
    <source>
        <dbReference type="EMBL" id="RPA98281.1"/>
    </source>
</evidence>
<dbReference type="Proteomes" id="UP000276215">
    <property type="component" value="Unassembled WGS sequence"/>
</dbReference>